<dbReference type="STRING" id="8081.ENSPREP00000015773"/>
<protein>
    <submittedName>
        <fullName evidence="11">Claudin i</fullName>
    </submittedName>
</protein>
<reference evidence="12" key="1">
    <citation type="submission" date="2013-11" db="EMBL/GenBank/DDBJ databases">
        <title>The genomic landscape of the Guanapo guppy.</title>
        <authorList>
            <person name="Kuenstner A."/>
            <person name="Dreyer C."/>
        </authorList>
    </citation>
    <scope>NUCLEOTIDE SEQUENCE</scope>
    <source>
        <strain evidence="12">Guanapo</strain>
    </source>
</reference>
<keyword evidence="5" id="KW-1003">Cell membrane</keyword>
<evidence type="ECO:0000256" key="1">
    <source>
        <dbReference type="ARBA" id="ARBA00004435"/>
    </source>
</evidence>
<comment type="subcellular location">
    <subcellularLocation>
        <location evidence="1">Cell junction</location>
        <location evidence="1">Tight junction</location>
    </subcellularLocation>
    <subcellularLocation>
        <location evidence="2">Cell membrane</location>
        <topology evidence="2">Multi-pass membrane protein</topology>
    </subcellularLocation>
</comment>
<sequence length="231" mass="25488">MESNTVQMVCVALGAIGLIGVITCCSLPEWLVLRSYSYPVLEQHYGLWMECGPEECTQFGFVLAAKPSGLQAARAMTVSSCILCGLSLCFLIYGADFTTCVQNKNSKTKRIQVAGVDLLLAGLLVIIPVSLWAHNILRNKQCHSRDIGTSIYIGWAAGVLMILTQGLLLSFGRPRSRGSAGGSSSSSAPVLEQFLLQNCWFWRRNHHFRCSSDQLPHSERLRSKQRHVEVL</sequence>
<dbReference type="Proteomes" id="UP000242638">
    <property type="component" value="Unassembled WGS sequence"/>
</dbReference>
<dbReference type="InterPro" id="IPR004031">
    <property type="entry name" value="PMP22/EMP/MP20/Claudin"/>
</dbReference>
<evidence type="ECO:0000313" key="11">
    <source>
        <dbReference type="Ensembl" id="ENSPREP00000015773.1"/>
    </source>
</evidence>
<proteinExistence type="inferred from homology"/>
<feature type="transmembrane region" description="Helical" evidence="10">
    <location>
        <begin position="113"/>
        <end position="132"/>
    </location>
</feature>
<keyword evidence="8 10" id="KW-1133">Transmembrane helix</keyword>
<evidence type="ECO:0000256" key="9">
    <source>
        <dbReference type="ARBA" id="ARBA00023136"/>
    </source>
</evidence>
<keyword evidence="7" id="KW-0965">Cell junction</keyword>
<feature type="transmembrane region" description="Helical" evidence="10">
    <location>
        <begin position="72"/>
        <end position="93"/>
    </location>
</feature>
<dbReference type="InterPro" id="IPR006187">
    <property type="entry name" value="Claudin"/>
</dbReference>
<feature type="transmembrane region" description="Helical" evidence="10">
    <location>
        <begin position="152"/>
        <end position="171"/>
    </location>
</feature>
<evidence type="ECO:0000256" key="3">
    <source>
        <dbReference type="ARBA" id="ARBA00008295"/>
    </source>
</evidence>
<keyword evidence="6 10" id="KW-0812">Transmembrane</keyword>
<dbReference type="PANTHER" id="PTHR12002">
    <property type="entry name" value="CLAUDIN"/>
    <property type="match status" value="1"/>
</dbReference>
<keyword evidence="4" id="KW-0796">Tight junction</keyword>
<dbReference type="Gene3D" id="1.20.140.150">
    <property type="match status" value="1"/>
</dbReference>
<dbReference type="PRINTS" id="PR01077">
    <property type="entry name" value="CLAUDIN"/>
</dbReference>
<comment type="similarity">
    <text evidence="3">Belongs to the claudin family.</text>
</comment>
<dbReference type="Bgee" id="ENSPREG00000010642">
    <property type="expression patterns" value="Expressed in caudal fin and 1 other cell type or tissue"/>
</dbReference>
<dbReference type="OMA" id="MTAISCI"/>
<dbReference type="AlphaFoldDB" id="A0A3P9P250"/>
<evidence type="ECO:0000256" key="2">
    <source>
        <dbReference type="ARBA" id="ARBA00004651"/>
    </source>
</evidence>
<keyword evidence="12" id="KW-1185">Reference proteome</keyword>
<evidence type="ECO:0000256" key="8">
    <source>
        <dbReference type="ARBA" id="ARBA00022989"/>
    </source>
</evidence>
<evidence type="ECO:0000256" key="4">
    <source>
        <dbReference type="ARBA" id="ARBA00022427"/>
    </source>
</evidence>
<dbReference type="GeneTree" id="ENSGT00920000149270"/>
<keyword evidence="9 10" id="KW-0472">Membrane</keyword>
<dbReference type="GO" id="GO:0005198">
    <property type="term" value="F:structural molecule activity"/>
    <property type="evidence" value="ECO:0007669"/>
    <property type="project" value="InterPro"/>
</dbReference>
<name>A0A3P9P250_POERE</name>
<dbReference type="GO" id="GO:0005886">
    <property type="term" value="C:plasma membrane"/>
    <property type="evidence" value="ECO:0007669"/>
    <property type="project" value="UniProtKB-SubCell"/>
</dbReference>
<evidence type="ECO:0000256" key="10">
    <source>
        <dbReference type="SAM" id="Phobius"/>
    </source>
</evidence>
<evidence type="ECO:0000313" key="12">
    <source>
        <dbReference type="Proteomes" id="UP000242638"/>
    </source>
</evidence>
<evidence type="ECO:0000256" key="5">
    <source>
        <dbReference type="ARBA" id="ARBA00022475"/>
    </source>
</evidence>
<dbReference type="Pfam" id="PF00822">
    <property type="entry name" value="PMP22_Claudin"/>
    <property type="match status" value="1"/>
</dbReference>
<evidence type="ECO:0000256" key="6">
    <source>
        <dbReference type="ARBA" id="ARBA00022692"/>
    </source>
</evidence>
<accession>A0A3P9P250</accession>
<reference evidence="11" key="3">
    <citation type="submission" date="2025-09" db="UniProtKB">
        <authorList>
            <consortium name="Ensembl"/>
        </authorList>
    </citation>
    <scope>IDENTIFICATION</scope>
    <source>
        <strain evidence="11">Guanapo</strain>
    </source>
</reference>
<evidence type="ECO:0000256" key="7">
    <source>
        <dbReference type="ARBA" id="ARBA00022949"/>
    </source>
</evidence>
<dbReference type="Ensembl" id="ENSPRET00000015938.1">
    <property type="protein sequence ID" value="ENSPREP00000015773.1"/>
    <property type="gene ID" value="ENSPREG00000010642.1"/>
</dbReference>
<reference evidence="11" key="2">
    <citation type="submission" date="2025-08" db="UniProtKB">
        <authorList>
            <consortium name="Ensembl"/>
        </authorList>
    </citation>
    <scope>IDENTIFICATION</scope>
    <source>
        <strain evidence="11">Guanapo</strain>
    </source>
</reference>
<dbReference type="GO" id="GO:0005923">
    <property type="term" value="C:bicellular tight junction"/>
    <property type="evidence" value="ECO:0007669"/>
    <property type="project" value="UniProtKB-SubCell"/>
</dbReference>
<organism evidence="11 12">
    <name type="scientific">Poecilia reticulata</name>
    <name type="common">Guppy</name>
    <name type="synonym">Acanthophacelus reticulatus</name>
    <dbReference type="NCBI Taxonomy" id="8081"/>
    <lineage>
        <taxon>Eukaryota</taxon>
        <taxon>Metazoa</taxon>
        <taxon>Chordata</taxon>
        <taxon>Craniata</taxon>
        <taxon>Vertebrata</taxon>
        <taxon>Euteleostomi</taxon>
        <taxon>Actinopterygii</taxon>
        <taxon>Neopterygii</taxon>
        <taxon>Teleostei</taxon>
        <taxon>Neoteleostei</taxon>
        <taxon>Acanthomorphata</taxon>
        <taxon>Ovalentaria</taxon>
        <taxon>Atherinomorphae</taxon>
        <taxon>Cyprinodontiformes</taxon>
        <taxon>Poeciliidae</taxon>
        <taxon>Poeciliinae</taxon>
        <taxon>Poecilia</taxon>
    </lineage>
</organism>